<dbReference type="GO" id="GO:0072330">
    <property type="term" value="P:monocarboxylic acid biosynthetic process"/>
    <property type="evidence" value="ECO:0007669"/>
    <property type="project" value="UniProtKB-ARBA"/>
</dbReference>
<proteinExistence type="predicted"/>
<dbReference type="AlphaFoldDB" id="A0A9W9HMS3"/>
<dbReference type="EMBL" id="JAPQKO010000008">
    <property type="protein sequence ID" value="KAJ5151573.1"/>
    <property type="molecule type" value="Genomic_DNA"/>
</dbReference>
<dbReference type="GO" id="GO:0017000">
    <property type="term" value="P:antibiotic biosynthetic process"/>
    <property type="evidence" value="ECO:0007669"/>
    <property type="project" value="UniProtKB-ARBA"/>
</dbReference>
<keyword evidence="2" id="KW-1185">Reference proteome</keyword>
<dbReference type="OrthoDB" id="2891848at2759"/>
<evidence type="ECO:0000313" key="2">
    <source>
        <dbReference type="Proteomes" id="UP001146351"/>
    </source>
</evidence>
<reference evidence="1" key="2">
    <citation type="journal article" date="2023" name="IMA Fungus">
        <title>Comparative genomic study of the Penicillium genus elucidates a diverse pangenome and 15 lateral gene transfer events.</title>
        <authorList>
            <person name="Petersen C."/>
            <person name="Sorensen T."/>
            <person name="Nielsen M.R."/>
            <person name="Sondergaard T.E."/>
            <person name="Sorensen J.L."/>
            <person name="Fitzpatrick D.A."/>
            <person name="Frisvad J.C."/>
            <person name="Nielsen K.L."/>
        </authorList>
    </citation>
    <scope>NUCLEOTIDE SEQUENCE</scope>
    <source>
        <strain evidence="1">IBT 21917</strain>
    </source>
</reference>
<dbReference type="InterPro" id="IPR029058">
    <property type="entry name" value="AB_hydrolase_fold"/>
</dbReference>
<dbReference type="Gene3D" id="3.40.50.1820">
    <property type="entry name" value="alpha/beta hydrolase"/>
    <property type="match status" value="1"/>
</dbReference>
<reference evidence="1" key="1">
    <citation type="submission" date="2022-11" db="EMBL/GenBank/DDBJ databases">
        <authorList>
            <person name="Petersen C."/>
        </authorList>
    </citation>
    <scope>NUCLEOTIDE SEQUENCE</scope>
    <source>
        <strain evidence="1">IBT 21917</strain>
    </source>
</reference>
<organism evidence="1 2">
    <name type="scientific">Penicillium capsulatum</name>
    <dbReference type="NCBI Taxonomy" id="69766"/>
    <lineage>
        <taxon>Eukaryota</taxon>
        <taxon>Fungi</taxon>
        <taxon>Dikarya</taxon>
        <taxon>Ascomycota</taxon>
        <taxon>Pezizomycotina</taxon>
        <taxon>Eurotiomycetes</taxon>
        <taxon>Eurotiomycetidae</taxon>
        <taxon>Eurotiales</taxon>
        <taxon>Aspergillaceae</taxon>
        <taxon>Penicillium</taxon>
    </lineage>
</organism>
<protein>
    <submittedName>
        <fullName evidence="1">Uncharacterized protein</fullName>
    </submittedName>
</protein>
<sequence>MTDSNAHPQVPLYPGEVLDTVAGFPMIYHHQPAHPSDSPSAPKPLMVCVPGSMHLARVFYGGHDGSRPDDFLAYWLSQRGFGVLSLSYPLESNPAIMPSIASRFRVSDWGRQAAEATAGVIEQYPSRSIVLISWSMGGRVVVPFTVAAKGLGMDIQQYISFAATPGISNMRSVPRGIQCSSVGYFSAPSRIEEVFTKQLDEMERSNGGRIIIPRDIYRREYIGGIPISLTGFCLKYDGQGAFIRDEVPHEEESRVFDVLNLPLISAIYPTSILDASHALSDRATWGFLMTRKLESMIRVQDIEGGKWSQILDLVHLAPSRLCIAAEGNHFFFVGQRGAKATADHVVGLLRQGTMIQAEISSLIGPA</sequence>
<accession>A0A9W9HMS3</accession>
<evidence type="ECO:0000313" key="1">
    <source>
        <dbReference type="EMBL" id="KAJ5151573.1"/>
    </source>
</evidence>
<comment type="caution">
    <text evidence="1">The sequence shown here is derived from an EMBL/GenBank/DDBJ whole genome shotgun (WGS) entry which is preliminary data.</text>
</comment>
<dbReference type="Proteomes" id="UP001146351">
    <property type="component" value="Unassembled WGS sequence"/>
</dbReference>
<gene>
    <name evidence="1" type="ORF">N7492_009868</name>
</gene>
<dbReference type="SUPFAM" id="SSF53474">
    <property type="entry name" value="alpha/beta-Hydrolases"/>
    <property type="match status" value="1"/>
</dbReference>
<name>A0A9W9HMS3_9EURO</name>